<dbReference type="SUPFAM" id="SSF55874">
    <property type="entry name" value="ATPase domain of HSP90 chaperone/DNA topoisomerase II/histidine kinase"/>
    <property type="match status" value="1"/>
</dbReference>
<evidence type="ECO:0000256" key="4">
    <source>
        <dbReference type="ARBA" id="ARBA00012438"/>
    </source>
</evidence>
<dbReference type="InterPro" id="IPR003594">
    <property type="entry name" value="HATPase_dom"/>
</dbReference>
<proteinExistence type="predicted"/>
<feature type="transmembrane region" description="Helical" evidence="11">
    <location>
        <begin position="6"/>
        <end position="25"/>
    </location>
</feature>
<evidence type="ECO:0000256" key="5">
    <source>
        <dbReference type="ARBA" id="ARBA00022553"/>
    </source>
</evidence>
<dbReference type="AlphaFoldDB" id="A0A7Z0C1A8"/>
<dbReference type="InterPro" id="IPR036890">
    <property type="entry name" value="HATPase_C_sf"/>
</dbReference>
<dbReference type="EC" id="2.7.13.3" evidence="4"/>
<protein>
    <recommendedName>
        <fullName evidence="4">histidine kinase</fullName>
        <ecNumber evidence="4">2.7.13.3</ecNumber>
    </recommendedName>
</protein>
<dbReference type="Pfam" id="PF00512">
    <property type="entry name" value="HisKA"/>
    <property type="match status" value="1"/>
</dbReference>
<dbReference type="Gene3D" id="3.30.565.10">
    <property type="entry name" value="Histidine kinase-like ATPase, C-terminal domain"/>
    <property type="match status" value="1"/>
</dbReference>
<gene>
    <name evidence="13" type="ORF">BKA05_001125</name>
</gene>
<keyword evidence="7 13" id="KW-0418">Kinase</keyword>
<sequence length="544" mass="58438">MTPALHRLTVLVVLMAVVAIVGVLLSTRAVNSLTEELQPAAAANQDVLLDLTALEGAVSNWARSADPAAVDEYDQLLARLPGDQREVRAFAEGDSALTLLVTQQENAIDAWVEQYAQPRVDAPGGPDSYQPRRYRTGQRLFADVLQAHQATAAAFGDRVRQASADAAWRLRGTIAAVALLALISWLVVSRSRARMLSQVSEPLVELERVVHLMVKDPSLRARADGPKELRSVIEALNALADAQARSLAVEAKIQASLRTLDTAKDDFVSNVSHELRTPLTTISGYLEVVAEEFDGVMSPRHERILEASRRNVARLKTLIDDLLTLSKAETRSTDLEAADLATLVRDAVTDVRITAAGRGIAVSFSMPEDPVPVLADRAMLGRAMLNLLSNAVKFSLDGGRVEVDLVVAARHVVVRVRDHGIGIPAGELERLGTRFFRASNAVTNEIAGTGLGIRIVQTIVDKHAGEMRIDSEEGRGTTVSVRLPLLGDPAALEPSGRPAWQPGVPVEGTTDEPVAAAVDEPTDQTADETTGQQAADAMGERARN</sequence>
<keyword evidence="11" id="KW-1133">Transmembrane helix</keyword>
<comment type="subcellular location">
    <subcellularLocation>
        <location evidence="3">Cell membrane</location>
    </subcellularLocation>
</comment>
<evidence type="ECO:0000256" key="1">
    <source>
        <dbReference type="ARBA" id="ARBA00000085"/>
    </source>
</evidence>
<dbReference type="InterPro" id="IPR036097">
    <property type="entry name" value="HisK_dim/P_sf"/>
</dbReference>
<evidence type="ECO:0000256" key="11">
    <source>
        <dbReference type="SAM" id="Phobius"/>
    </source>
</evidence>
<dbReference type="PANTHER" id="PTHR43711">
    <property type="entry name" value="TWO-COMPONENT HISTIDINE KINASE"/>
    <property type="match status" value="1"/>
</dbReference>
<dbReference type="FunFam" id="3.30.565.10:FF:000006">
    <property type="entry name" value="Sensor histidine kinase WalK"/>
    <property type="match status" value="1"/>
</dbReference>
<dbReference type="GO" id="GO:0000155">
    <property type="term" value="F:phosphorelay sensor kinase activity"/>
    <property type="evidence" value="ECO:0007669"/>
    <property type="project" value="InterPro"/>
</dbReference>
<evidence type="ECO:0000256" key="10">
    <source>
        <dbReference type="SAM" id="MobiDB-lite"/>
    </source>
</evidence>
<organism evidence="13 14">
    <name type="scientific">Nocardioides marinus</name>
    <dbReference type="NCBI Taxonomy" id="374514"/>
    <lineage>
        <taxon>Bacteria</taxon>
        <taxon>Bacillati</taxon>
        <taxon>Actinomycetota</taxon>
        <taxon>Actinomycetes</taxon>
        <taxon>Propionibacteriales</taxon>
        <taxon>Nocardioidaceae</taxon>
        <taxon>Nocardioides</taxon>
    </lineage>
</organism>
<dbReference type="InterPro" id="IPR005467">
    <property type="entry name" value="His_kinase_dom"/>
</dbReference>
<dbReference type="Pfam" id="PF02518">
    <property type="entry name" value="HATPase_c"/>
    <property type="match status" value="1"/>
</dbReference>
<feature type="transmembrane region" description="Helical" evidence="11">
    <location>
        <begin position="168"/>
        <end position="188"/>
    </location>
</feature>
<dbReference type="GO" id="GO:0005886">
    <property type="term" value="C:plasma membrane"/>
    <property type="evidence" value="ECO:0007669"/>
    <property type="project" value="UniProtKB-SubCell"/>
</dbReference>
<comment type="caution">
    <text evidence="13">The sequence shown here is derived from an EMBL/GenBank/DDBJ whole genome shotgun (WGS) entry which is preliminary data.</text>
</comment>
<dbReference type="InterPro" id="IPR004358">
    <property type="entry name" value="Sig_transdc_His_kin-like_C"/>
</dbReference>
<comment type="cofactor">
    <cofactor evidence="2">
        <name>a divalent metal cation</name>
        <dbReference type="ChEBI" id="CHEBI:60240"/>
    </cofactor>
</comment>
<evidence type="ECO:0000313" key="14">
    <source>
        <dbReference type="Proteomes" id="UP000537326"/>
    </source>
</evidence>
<feature type="region of interest" description="Disordered" evidence="10">
    <location>
        <begin position="488"/>
        <end position="544"/>
    </location>
</feature>
<dbReference type="PRINTS" id="PR00344">
    <property type="entry name" value="BCTRLSENSOR"/>
</dbReference>
<dbReference type="CDD" id="cd00082">
    <property type="entry name" value="HisKA"/>
    <property type="match status" value="1"/>
</dbReference>
<comment type="catalytic activity">
    <reaction evidence="1">
        <text>ATP + protein L-histidine = ADP + protein N-phospho-L-histidine.</text>
        <dbReference type="EC" id="2.7.13.3"/>
    </reaction>
</comment>
<dbReference type="PROSITE" id="PS50109">
    <property type="entry name" value="HIS_KIN"/>
    <property type="match status" value="1"/>
</dbReference>
<reference evidence="13 14" key="1">
    <citation type="submission" date="2020-07" db="EMBL/GenBank/DDBJ databases">
        <title>Sequencing the genomes of 1000 actinobacteria strains.</title>
        <authorList>
            <person name="Klenk H.-P."/>
        </authorList>
    </citation>
    <scope>NUCLEOTIDE SEQUENCE [LARGE SCALE GENOMIC DNA]</scope>
    <source>
        <strain evidence="13 14">DSM 18248</strain>
    </source>
</reference>
<evidence type="ECO:0000256" key="8">
    <source>
        <dbReference type="ARBA" id="ARBA00023012"/>
    </source>
</evidence>
<evidence type="ECO:0000256" key="6">
    <source>
        <dbReference type="ARBA" id="ARBA00022679"/>
    </source>
</evidence>
<evidence type="ECO:0000259" key="12">
    <source>
        <dbReference type="PROSITE" id="PS50109"/>
    </source>
</evidence>
<evidence type="ECO:0000256" key="7">
    <source>
        <dbReference type="ARBA" id="ARBA00022777"/>
    </source>
</evidence>
<dbReference type="PANTHER" id="PTHR43711:SF31">
    <property type="entry name" value="HISTIDINE KINASE"/>
    <property type="match status" value="1"/>
</dbReference>
<keyword evidence="8" id="KW-0902">Two-component regulatory system</keyword>
<evidence type="ECO:0000313" key="13">
    <source>
        <dbReference type="EMBL" id="NYI09610.1"/>
    </source>
</evidence>
<keyword evidence="5" id="KW-0597">Phosphoprotein</keyword>
<evidence type="ECO:0000256" key="9">
    <source>
        <dbReference type="ARBA" id="ARBA00023136"/>
    </source>
</evidence>
<dbReference type="InterPro" id="IPR003661">
    <property type="entry name" value="HisK_dim/P_dom"/>
</dbReference>
<keyword evidence="14" id="KW-1185">Reference proteome</keyword>
<evidence type="ECO:0000256" key="2">
    <source>
        <dbReference type="ARBA" id="ARBA00001968"/>
    </source>
</evidence>
<evidence type="ECO:0000256" key="3">
    <source>
        <dbReference type="ARBA" id="ARBA00004236"/>
    </source>
</evidence>
<dbReference type="SUPFAM" id="SSF47384">
    <property type="entry name" value="Homodimeric domain of signal transducing histidine kinase"/>
    <property type="match status" value="1"/>
</dbReference>
<dbReference type="FunFam" id="1.10.287.130:FF:000001">
    <property type="entry name" value="Two-component sensor histidine kinase"/>
    <property type="match status" value="1"/>
</dbReference>
<name>A0A7Z0C1A8_9ACTN</name>
<dbReference type="GO" id="GO:0005509">
    <property type="term" value="F:calcium ion binding"/>
    <property type="evidence" value="ECO:0007669"/>
    <property type="project" value="UniProtKB-ARBA"/>
</dbReference>
<dbReference type="EMBL" id="JACBZI010000001">
    <property type="protein sequence ID" value="NYI09610.1"/>
    <property type="molecule type" value="Genomic_DNA"/>
</dbReference>
<feature type="domain" description="Histidine kinase" evidence="12">
    <location>
        <begin position="270"/>
        <end position="487"/>
    </location>
</feature>
<dbReference type="SMART" id="SM00388">
    <property type="entry name" value="HisKA"/>
    <property type="match status" value="1"/>
</dbReference>
<keyword evidence="6" id="KW-0808">Transferase</keyword>
<dbReference type="SMART" id="SM00387">
    <property type="entry name" value="HATPase_c"/>
    <property type="match status" value="1"/>
</dbReference>
<dbReference type="RefSeq" id="WP_179530559.1">
    <property type="nucleotide sequence ID" value="NZ_BAAAPP010000012.1"/>
</dbReference>
<dbReference type="Gene3D" id="1.10.287.130">
    <property type="match status" value="1"/>
</dbReference>
<accession>A0A7Z0C1A8</accession>
<keyword evidence="11" id="KW-0812">Transmembrane</keyword>
<keyword evidence="9 11" id="KW-0472">Membrane</keyword>
<dbReference type="InterPro" id="IPR050736">
    <property type="entry name" value="Sensor_HK_Regulatory"/>
</dbReference>
<dbReference type="Proteomes" id="UP000537326">
    <property type="component" value="Unassembled WGS sequence"/>
</dbReference>